<keyword evidence="2" id="KW-1185">Reference proteome</keyword>
<feature type="non-terminal residue" evidence="1">
    <location>
        <position position="147"/>
    </location>
</feature>
<gene>
    <name evidence="1" type="ORF">N1032_27900</name>
</gene>
<reference evidence="1" key="1">
    <citation type="submission" date="2022-08" db="EMBL/GenBank/DDBJ databases">
        <authorList>
            <person name="Deng Y."/>
            <person name="Han X.-F."/>
            <person name="Zhang Y.-Q."/>
        </authorList>
    </citation>
    <scope>NUCLEOTIDE SEQUENCE</scope>
    <source>
        <strain evidence="1">CPCC 203386</strain>
    </source>
</reference>
<organism evidence="1 2">
    <name type="scientific">Herbiconiux daphne</name>
    <dbReference type="NCBI Taxonomy" id="2970914"/>
    <lineage>
        <taxon>Bacteria</taxon>
        <taxon>Bacillati</taxon>
        <taxon>Actinomycetota</taxon>
        <taxon>Actinomycetes</taxon>
        <taxon>Micrococcales</taxon>
        <taxon>Microbacteriaceae</taxon>
        <taxon>Herbiconiux</taxon>
    </lineage>
</organism>
<accession>A0ABT2HC74</accession>
<dbReference type="Proteomes" id="UP001165586">
    <property type="component" value="Unassembled WGS sequence"/>
</dbReference>
<dbReference type="Gene3D" id="3.30.420.10">
    <property type="entry name" value="Ribonuclease H-like superfamily/Ribonuclease H"/>
    <property type="match status" value="1"/>
</dbReference>
<proteinExistence type="predicted"/>
<name>A0ABT2HC74_9MICO</name>
<dbReference type="InterPro" id="IPR036397">
    <property type="entry name" value="RNaseH_sf"/>
</dbReference>
<comment type="caution">
    <text evidence="1">The sequence shown here is derived from an EMBL/GenBank/DDBJ whole genome shotgun (WGS) entry which is preliminary data.</text>
</comment>
<dbReference type="EMBL" id="JANLCJ010000823">
    <property type="protein sequence ID" value="MCS5737560.1"/>
    <property type="molecule type" value="Genomic_DNA"/>
</dbReference>
<evidence type="ECO:0000313" key="1">
    <source>
        <dbReference type="EMBL" id="MCS5737560.1"/>
    </source>
</evidence>
<sequence>MRKHFQWEEIFALAEGEPVKATTNNGIEFRCSYKLAGASLAQVAKNLTTHKVRKLEGDLDYELVRHHATPLTEQEMMYCNNDIEIILAYIKEQLIEYKSVNMLPLTNTGRVREYVRKQCFGIVDGNENANQAKSYRKRIGNLRLTPD</sequence>
<protein>
    <submittedName>
        <fullName evidence="1">Uncharacterized protein</fullName>
    </submittedName>
</protein>
<evidence type="ECO:0000313" key="2">
    <source>
        <dbReference type="Proteomes" id="UP001165586"/>
    </source>
</evidence>